<protein>
    <recommendedName>
        <fullName evidence="6">Short-subunit dehydrogenase</fullName>
    </recommendedName>
</protein>
<dbReference type="Pfam" id="PF00106">
    <property type="entry name" value="adh_short"/>
    <property type="match status" value="1"/>
</dbReference>
<dbReference type="EMBL" id="QGDO01000003">
    <property type="protein sequence ID" value="PWJ42297.1"/>
    <property type="molecule type" value="Genomic_DNA"/>
</dbReference>
<organism evidence="4 5">
    <name type="scientific">Sediminitomix flava</name>
    <dbReference type="NCBI Taxonomy" id="379075"/>
    <lineage>
        <taxon>Bacteria</taxon>
        <taxon>Pseudomonadati</taxon>
        <taxon>Bacteroidota</taxon>
        <taxon>Cytophagia</taxon>
        <taxon>Cytophagales</taxon>
        <taxon>Flammeovirgaceae</taxon>
        <taxon>Sediminitomix</taxon>
    </lineage>
</organism>
<accession>A0A315ZY69</accession>
<keyword evidence="2" id="KW-0560">Oxidoreductase</keyword>
<reference evidence="4 5" key="1">
    <citation type="submission" date="2018-03" db="EMBL/GenBank/DDBJ databases">
        <title>Genomic Encyclopedia of Archaeal and Bacterial Type Strains, Phase II (KMG-II): from individual species to whole genera.</title>
        <authorList>
            <person name="Goeker M."/>
        </authorList>
    </citation>
    <scope>NUCLEOTIDE SEQUENCE [LARGE SCALE GENOMIC DNA]</scope>
    <source>
        <strain evidence="4 5">DSM 28229</strain>
    </source>
</reference>
<sequence>MKQIYHQTYTVITGASQGLGKALAYKCAQYHRNLILISLPNEGIESLGKAIKSTHKVNVKTYELDLVKEELLNELIRSISESYKVDMLINNAGVGGTKRFSDATEKYIDNIISINIRALVILTRGFLPLLEQNQKAYILNISSLASFGAMPFKTIYPASKAFVRSFSVGLATELEDKNIQVSVAYPGGMPTNKEVTDRINTHNDFVKSTILSAEEVAEICMREVFEGKTEIIPGAMSKLSRLFFMFCPSFLRLKMFKKNVLREIQQQEISNYAS</sequence>
<dbReference type="InterPro" id="IPR020904">
    <property type="entry name" value="Sc_DH/Rdtase_CS"/>
</dbReference>
<name>A0A315ZY69_SEDFL</name>
<dbReference type="AlphaFoldDB" id="A0A315ZY69"/>
<dbReference type="InterPro" id="IPR036291">
    <property type="entry name" value="NAD(P)-bd_dom_sf"/>
</dbReference>
<dbReference type="PANTHER" id="PTHR44196">
    <property type="entry name" value="DEHYDROGENASE/REDUCTASE SDR FAMILY MEMBER 7B"/>
    <property type="match status" value="1"/>
</dbReference>
<dbReference type="GO" id="GO:0016020">
    <property type="term" value="C:membrane"/>
    <property type="evidence" value="ECO:0007669"/>
    <property type="project" value="TreeGrafter"/>
</dbReference>
<dbReference type="RefSeq" id="WP_109619124.1">
    <property type="nucleotide sequence ID" value="NZ_QGDO01000003.1"/>
</dbReference>
<dbReference type="PANTHER" id="PTHR44196:SF2">
    <property type="entry name" value="SHORT-CHAIN DEHYDROGENASE-RELATED"/>
    <property type="match status" value="1"/>
</dbReference>
<dbReference type="PIRSF" id="PIRSF000126">
    <property type="entry name" value="11-beta-HSD1"/>
    <property type="match status" value="1"/>
</dbReference>
<evidence type="ECO:0000256" key="2">
    <source>
        <dbReference type="ARBA" id="ARBA00023002"/>
    </source>
</evidence>
<dbReference type="Gene3D" id="3.40.50.720">
    <property type="entry name" value="NAD(P)-binding Rossmann-like Domain"/>
    <property type="match status" value="1"/>
</dbReference>
<evidence type="ECO:0000313" key="4">
    <source>
        <dbReference type="EMBL" id="PWJ42297.1"/>
    </source>
</evidence>
<dbReference type="CDD" id="cd05233">
    <property type="entry name" value="SDR_c"/>
    <property type="match status" value="1"/>
</dbReference>
<evidence type="ECO:0008006" key="6">
    <source>
        <dbReference type="Google" id="ProtNLM"/>
    </source>
</evidence>
<comment type="similarity">
    <text evidence="1 3">Belongs to the short-chain dehydrogenases/reductases (SDR) family.</text>
</comment>
<evidence type="ECO:0000256" key="1">
    <source>
        <dbReference type="ARBA" id="ARBA00006484"/>
    </source>
</evidence>
<dbReference type="PRINTS" id="PR00081">
    <property type="entry name" value="GDHRDH"/>
</dbReference>
<comment type="caution">
    <text evidence="4">The sequence shown here is derived from an EMBL/GenBank/DDBJ whole genome shotgun (WGS) entry which is preliminary data.</text>
</comment>
<keyword evidence="5" id="KW-1185">Reference proteome</keyword>
<dbReference type="Proteomes" id="UP000245535">
    <property type="component" value="Unassembled WGS sequence"/>
</dbReference>
<dbReference type="OrthoDB" id="9808814at2"/>
<dbReference type="PRINTS" id="PR00080">
    <property type="entry name" value="SDRFAMILY"/>
</dbReference>
<gene>
    <name evidence="4" type="ORF">BC781_103549</name>
</gene>
<dbReference type="PROSITE" id="PS00061">
    <property type="entry name" value="ADH_SHORT"/>
    <property type="match status" value="1"/>
</dbReference>
<evidence type="ECO:0000313" key="5">
    <source>
        <dbReference type="Proteomes" id="UP000245535"/>
    </source>
</evidence>
<evidence type="ECO:0000256" key="3">
    <source>
        <dbReference type="RuleBase" id="RU000363"/>
    </source>
</evidence>
<dbReference type="InterPro" id="IPR002347">
    <property type="entry name" value="SDR_fam"/>
</dbReference>
<dbReference type="SUPFAM" id="SSF51735">
    <property type="entry name" value="NAD(P)-binding Rossmann-fold domains"/>
    <property type="match status" value="1"/>
</dbReference>
<dbReference type="GO" id="GO:0016491">
    <property type="term" value="F:oxidoreductase activity"/>
    <property type="evidence" value="ECO:0007669"/>
    <property type="project" value="UniProtKB-KW"/>
</dbReference>
<proteinExistence type="inferred from homology"/>